<dbReference type="EMBL" id="POTC01000001">
    <property type="protein sequence ID" value="POF64153.1"/>
    <property type="molecule type" value="Genomic_DNA"/>
</dbReference>
<dbReference type="SUPFAM" id="SSF53335">
    <property type="entry name" value="S-adenosyl-L-methionine-dependent methyltransferases"/>
    <property type="match status" value="1"/>
</dbReference>
<dbReference type="InterPro" id="IPR029063">
    <property type="entry name" value="SAM-dependent_MTases_sf"/>
</dbReference>
<keyword evidence="3" id="KW-1185">Reference proteome</keyword>
<dbReference type="PANTHER" id="PTHR47739">
    <property type="entry name" value="TRNA1(VAL) (ADENINE(37)-N6)-METHYLTRANSFERASE"/>
    <property type="match status" value="1"/>
</dbReference>
<dbReference type="Gene3D" id="3.40.50.150">
    <property type="entry name" value="Vaccinia Virus protein VP39"/>
    <property type="match status" value="1"/>
</dbReference>
<dbReference type="OrthoDB" id="5489421at2"/>
<feature type="region of interest" description="Disordered" evidence="1">
    <location>
        <begin position="129"/>
        <end position="149"/>
    </location>
</feature>
<dbReference type="Proteomes" id="UP000237344">
    <property type="component" value="Unassembled WGS sequence"/>
</dbReference>
<gene>
    <name evidence="2" type="ORF">KMAL_00460</name>
</gene>
<accession>A0A2S3W6G4</accession>
<comment type="caution">
    <text evidence="2">The sequence shown here is derived from an EMBL/GenBank/DDBJ whole genome shotgun (WGS) entry which is preliminary data.</text>
</comment>
<organism evidence="2 3">
    <name type="scientific">Novacetimonas maltaceti</name>
    <dbReference type="NCBI Taxonomy" id="1203393"/>
    <lineage>
        <taxon>Bacteria</taxon>
        <taxon>Pseudomonadati</taxon>
        <taxon>Pseudomonadota</taxon>
        <taxon>Alphaproteobacteria</taxon>
        <taxon>Acetobacterales</taxon>
        <taxon>Acetobacteraceae</taxon>
        <taxon>Novacetimonas</taxon>
    </lineage>
</organism>
<evidence type="ECO:0000313" key="3">
    <source>
        <dbReference type="Proteomes" id="UP000237344"/>
    </source>
</evidence>
<name>A0A2S3W6G4_9PROT</name>
<evidence type="ECO:0000313" key="2">
    <source>
        <dbReference type="EMBL" id="POF64153.1"/>
    </source>
</evidence>
<dbReference type="InterPro" id="IPR050210">
    <property type="entry name" value="tRNA_Adenine-N(6)_MTase"/>
</dbReference>
<reference evidence="2 3" key="1">
    <citation type="submission" date="2018-01" db="EMBL/GenBank/DDBJ databases">
        <title>Draft Genome Sequence of Komagataeibacter maltaceti LMG 1529, a Vinegar Producing Acetic Acid Bacterium Isolated from Malt Vinegar Brewery Acetifiers.</title>
        <authorList>
            <person name="Zhang Q."/>
            <person name="Hollensteiner J."/>
            <person name="Poehlein A."/>
            <person name="Daniel R."/>
        </authorList>
    </citation>
    <scope>NUCLEOTIDE SEQUENCE [LARGE SCALE GENOMIC DNA]</scope>
    <source>
        <strain evidence="2 3">LMG 1529</strain>
    </source>
</reference>
<evidence type="ECO:0000256" key="1">
    <source>
        <dbReference type="SAM" id="MobiDB-lite"/>
    </source>
</evidence>
<proteinExistence type="predicted"/>
<protein>
    <recommendedName>
        <fullName evidence="4">Methyltransferase</fullName>
    </recommendedName>
</protein>
<evidence type="ECO:0008006" key="4">
    <source>
        <dbReference type="Google" id="ProtNLM"/>
    </source>
</evidence>
<dbReference type="PANTHER" id="PTHR47739:SF1">
    <property type="entry name" value="TRNA1(VAL) (ADENINE(37)-N6)-METHYLTRANSFERASE"/>
    <property type="match status" value="1"/>
</dbReference>
<dbReference type="AlphaFoldDB" id="A0A2S3W6G4"/>
<sequence length="258" mass="27763">MTAISRMDTLPPVTVGTLLDGRVRYRQFCDGYRTGLEPVLMAACVPARAGQYVLEGGCGAGAGLLCLATRVRGVRGIGLECDSPTVLLGRANMDENGFDAIRILQAILPVLPDDPLLSGPGTRRIDHAFANPPWHDHASTPSPMPRRDRARRLPRAGLAQWVGSLATQLRHHGTLTLAVPATLLDHTIGCMVENRMGDVTVFPCWPRQGVAAKIVLIRGRMGSRTPARLLPGIVLHHADGTFTPEARAVLRDGQALLD</sequence>